<reference evidence="2 3" key="1">
    <citation type="submission" date="2020-04" db="EMBL/GenBank/DDBJ databases">
        <title>Chromosome-level genome assembly of a cyprinid fish Onychostoma macrolepis by integration of Nanopore Sequencing, Bionano and Hi-C technology.</title>
        <authorList>
            <person name="Wang D."/>
        </authorList>
    </citation>
    <scope>NUCLEOTIDE SEQUENCE [LARGE SCALE GENOMIC DNA]</scope>
    <source>
        <strain evidence="2">SWU-2019</strain>
        <tissue evidence="2">Muscle</tissue>
    </source>
</reference>
<dbReference type="Proteomes" id="UP000579812">
    <property type="component" value="Unassembled WGS sequence"/>
</dbReference>
<comment type="caution">
    <text evidence="2">The sequence shown here is derived from an EMBL/GenBank/DDBJ whole genome shotgun (WGS) entry which is preliminary data.</text>
</comment>
<sequence length="210" mass="23216">MNPVNMNSLNVSVSGDQYASQYAVYESPMYKDYKPPARDLIQLPRALLYLMMAAVVVVAVAYAIVGHLIKDLAHDILDWALGPDEEILKANSEADDNGSTHMTPGLTHSHPNAFHVWDQDDVVIPLSLQHSPQNSPLLAVLPFIPHFFPSPASHSMLNSPALPQIQLEDNKSPNKTPQEAYIFPSPNITGHCSTFSHVSFHERRDGTDKV</sequence>
<proteinExistence type="predicted"/>
<evidence type="ECO:0000313" key="2">
    <source>
        <dbReference type="EMBL" id="KAF4111905.1"/>
    </source>
</evidence>
<organism evidence="2 3">
    <name type="scientific">Onychostoma macrolepis</name>
    <dbReference type="NCBI Taxonomy" id="369639"/>
    <lineage>
        <taxon>Eukaryota</taxon>
        <taxon>Metazoa</taxon>
        <taxon>Chordata</taxon>
        <taxon>Craniata</taxon>
        <taxon>Vertebrata</taxon>
        <taxon>Euteleostomi</taxon>
        <taxon>Actinopterygii</taxon>
        <taxon>Neopterygii</taxon>
        <taxon>Teleostei</taxon>
        <taxon>Ostariophysi</taxon>
        <taxon>Cypriniformes</taxon>
        <taxon>Cyprinidae</taxon>
        <taxon>Acrossocheilinae</taxon>
        <taxon>Onychostoma</taxon>
    </lineage>
</organism>
<keyword evidence="1" id="KW-0472">Membrane</keyword>
<dbReference type="EMBL" id="JAAMOB010000006">
    <property type="protein sequence ID" value="KAF4111905.1"/>
    <property type="molecule type" value="Genomic_DNA"/>
</dbReference>
<keyword evidence="1" id="KW-0812">Transmembrane</keyword>
<evidence type="ECO:0000313" key="3">
    <source>
        <dbReference type="Proteomes" id="UP000579812"/>
    </source>
</evidence>
<evidence type="ECO:0000256" key="1">
    <source>
        <dbReference type="SAM" id="Phobius"/>
    </source>
</evidence>
<dbReference type="AlphaFoldDB" id="A0A7J6CYJ1"/>
<keyword evidence="1" id="KW-1133">Transmembrane helix</keyword>
<feature type="transmembrane region" description="Helical" evidence="1">
    <location>
        <begin position="46"/>
        <end position="65"/>
    </location>
</feature>
<accession>A0A7J6CYJ1</accession>
<gene>
    <name evidence="2" type="ORF">G5714_006700</name>
</gene>
<keyword evidence="3" id="KW-1185">Reference proteome</keyword>
<dbReference type="OrthoDB" id="8848457at2759"/>
<name>A0A7J6CYJ1_9TELE</name>
<protein>
    <submittedName>
        <fullName evidence="2">Uncharacterized protein</fullName>
    </submittedName>
</protein>